<proteinExistence type="predicted"/>
<dbReference type="Gene3D" id="1.25.40.10">
    <property type="entry name" value="Tetratricopeptide repeat domain"/>
    <property type="match status" value="2"/>
</dbReference>
<evidence type="ECO:0000313" key="2">
    <source>
        <dbReference type="EMBL" id="KAJ4252023.1"/>
    </source>
</evidence>
<sequence>MEGYLNDQNLVESKILQNTIQEVFEEFLDMTMQCIRTFGKNHSSSLNIIQKIKWIRYKKTLQRSFERIGELTKDVDREANQALQARVVQVLEPETQNTARAFQKISMIPFIKNPAFSGRGEYLRGIHEQISVKAVQDSGEQQSLVLYGLAGIGKTQVALQYVHLYKHEHDACFWVTCDNRVKISKDIAEMARLLGFGDQDRDHNSAVVKEWMSNTDQSWLLVLDNVESLDDVQEIWPSCNRGSILVSTQDSGTRLREDIKHSIEILSMKDTDGISMVETVFKKHEKSISTRAAQRILKETGGLPFSIRQLCSYICANELDPNTFLDDYNKGYGSVDSWDEAMLPSYQRTLSNFLDLTFKKLSTDDIRLVAQFSFLDPDMVQPRLLYNPSEKNELNVSMRNLHRYSLVSRTTESTTVTYNIHRVVKRHLLSHLDNAQLGEAIDCLTRKLRAELPRQTPWEDEVNNKKWIHSDLIPHIAAINKEFNKVSVLTKSPEIFAQNLLHGAFDLWIKGLFEEGRELIESAMTLLSNHTFSQLLSAEIISFKGTLDADSGNIDEAHACFDKALTIQKTRLEELKGIREPTFIDEIYLANSYNNLAGICHAKGNYAEAKVNNGVSIFLKEKWRDAQRNEGRSLSHLLCLSYQNQANTLAHERFYDEATEMFEKALQEGQDEVSAARQGLTYHNYGCMKLEQNLIEEACALLNSACLKREESLDSHPDTAASQHMLAACYQKRTQGVKMDNLKLAK</sequence>
<dbReference type="InterPro" id="IPR002182">
    <property type="entry name" value="NB-ARC"/>
</dbReference>
<evidence type="ECO:0000259" key="1">
    <source>
        <dbReference type="Pfam" id="PF00931"/>
    </source>
</evidence>
<dbReference type="EMBL" id="JAOQAZ010000027">
    <property type="protein sequence ID" value="KAJ4252023.1"/>
    <property type="molecule type" value="Genomic_DNA"/>
</dbReference>
<dbReference type="PANTHER" id="PTHR35205">
    <property type="entry name" value="NB-ARC AND TPR DOMAIN PROTEIN"/>
    <property type="match status" value="1"/>
</dbReference>
<organism evidence="2 3">
    <name type="scientific">Fusarium torreyae</name>
    <dbReference type="NCBI Taxonomy" id="1237075"/>
    <lineage>
        <taxon>Eukaryota</taxon>
        <taxon>Fungi</taxon>
        <taxon>Dikarya</taxon>
        <taxon>Ascomycota</taxon>
        <taxon>Pezizomycotina</taxon>
        <taxon>Sordariomycetes</taxon>
        <taxon>Hypocreomycetidae</taxon>
        <taxon>Hypocreales</taxon>
        <taxon>Nectriaceae</taxon>
        <taxon>Fusarium</taxon>
    </lineage>
</organism>
<dbReference type="InterPro" id="IPR011990">
    <property type="entry name" value="TPR-like_helical_dom_sf"/>
</dbReference>
<comment type="caution">
    <text evidence="2">The sequence shown here is derived from an EMBL/GenBank/DDBJ whole genome shotgun (WGS) entry which is preliminary data.</text>
</comment>
<accession>A0A9W8RT07</accession>
<evidence type="ECO:0000313" key="3">
    <source>
        <dbReference type="Proteomes" id="UP001152049"/>
    </source>
</evidence>
<dbReference type="SUPFAM" id="SSF48452">
    <property type="entry name" value="TPR-like"/>
    <property type="match status" value="1"/>
</dbReference>
<dbReference type="GO" id="GO:0043531">
    <property type="term" value="F:ADP binding"/>
    <property type="evidence" value="ECO:0007669"/>
    <property type="project" value="InterPro"/>
</dbReference>
<dbReference type="Pfam" id="PF00931">
    <property type="entry name" value="NB-ARC"/>
    <property type="match status" value="1"/>
</dbReference>
<dbReference type="OrthoDB" id="6161812at2759"/>
<keyword evidence="3" id="KW-1185">Reference proteome</keyword>
<dbReference type="InterPro" id="IPR027417">
    <property type="entry name" value="P-loop_NTPase"/>
</dbReference>
<dbReference type="SUPFAM" id="SSF52540">
    <property type="entry name" value="P-loop containing nucleoside triphosphate hydrolases"/>
    <property type="match status" value="1"/>
</dbReference>
<name>A0A9W8RT07_9HYPO</name>
<dbReference type="Proteomes" id="UP001152049">
    <property type="component" value="Unassembled WGS sequence"/>
</dbReference>
<feature type="domain" description="NB-ARC" evidence="1">
    <location>
        <begin position="137"/>
        <end position="271"/>
    </location>
</feature>
<dbReference type="PANTHER" id="PTHR35205:SF1">
    <property type="entry name" value="ZU5 DOMAIN-CONTAINING PROTEIN"/>
    <property type="match status" value="1"/>
</dbReference>
<dbReference type="Gene3D" id="3.40.50.300">
    <property type="entry name" value="P-loop containing nucleotide triphosphate hydrolases"/>
    <property type="match status" value="1"/>
</dbReference>
<gene>
    <name evidence="2" type="ORF">NW762_011324</name>
</gene>
<dbReference type="AlphaFoldDB" id="A0A9W8RT07"/>
<protein>
    <recommendedName>
        <fullName evidence="1">NB-ARC domain-containing protein</fullName>
    </recommendedName>
</protein>
<reference evidence="2" key="1">
    <citation type="submission" date="2022-09" db="EMBL/GenBank/DDBJ databases">
        <title>Fusarium specimens isolated from Avocado Roots.</title>
        <authorList>
            <person name="Stajich J."/>
            <person name="Roper C."/>
            <person name="Heimlech-Rivalta G."/>
        </authorList>
    </citation>
    <scope>NUCLEOTIDE SEQUENCE</scope>
    <source>
        <strain evidence="2">CF00136</strain>
    </source>
</reference>